<dbReference type="InterPro" id="IPR050091">
    <property type="entry name" value="PKS_NRPS_Biosynth_Enz"/>
</dbReference>
<dbReference type="Pfam" id="PF08659">
    <property type="entry name" value="KR"/>
    <property type="match status" value="1"/>
</dbReference>
<evidence type="ECO:0000313" key="6">
    <source>
        <dbReference type="Proteomes" id="UP001610563"/>
    </source>
</evidence>
<dbReference type="SUPFAM" id="SSF47336">
    <property type="entry name" value="ACP-like"/>
    <property type="match status" value="1"/>
</dbReference>
<dbReference type="CDD" id="cd05195">
    <property type="entry name" value="enoyl_red"/>
    <property type="match status" value="1"/>
</dbReference>
<dbReference type="SMART" id="SM00829">
    <property type="entry name" value="PKS_ER"/>
    <property type="match status" value="1"/>
</dbReference>
<reference evidence="5 6" key="1">
    <citation type="submission" date="2024-07" db="EMBL/GenBank/DDBJ databases">
        <title>Section-level genome sequencing and comparative genomics of Aspergillus sections Usti and Cavernicolus.</title>
        <authorList>
            <consortium name="Lawrence Berkeley National Laboratory"/>
            <person name="Nybo J.L."/>
            <person name="Vesth T.C."/>
            <person name="Theobald S."/>
            <person name="Frisvad J.C."/>
            <person name="Larsen T.O."/>
            <person name="Kjaerboelling I."/>
            <person name="Rothschild-Mancinelli K."/>
            <person name="Lyhne E.K."/>
            <person name="Kogle M.E."/>
            <person name="Barry K."/>
            <person name="Clum A."/>
            <person name="Na H."/>
            <person name="Ledsgaard L."/>
            <person name="Lin J."/>
            <person name="Lipzen A."/>
            <person name="Kuo A."/>
            <person name="Riley R."/>
            <person name="Mondo S."/>
            <person name="Labutti K."/>
            <person name="Haridas S."/>
            <person name="Pangalinan J."/>
            <person name="Salamov A.A."/>
            <person name="Simmons B.A."/>
            <person name="Magnuson J.K."/>
            <person name="Chen J."/>
            <person name="Drula E."/>
            <person name="Henrissat B."/>
            <person name="Wiebenga A."/>
            <person name="Lubbers R.J."/>
            <person name="Gomes A.C."/>
            <person name="Makela M.R."/>
            <person name="Stajich J."/>
            <person name="Grigoriev I.V."/>
            <person name="Mortensen U.H."/>
            <person name="De Vries R.P."/>
            <person name="Baker S.E."/>
            <person name="Andersen M.R."/>
        </authorList>
    </citation>
    <scope>NUCLEOTIDE SEQUENCE [LARGE SCALE GENOMIC DNA]</scope>
    <source>
        <strain evidence="5 6">CBS 209.92</strain>
    </source>
</reference>
<evidence type="ECO:0000256" key="1">
    <source>
        <dbReference type="ARBA" id="ARBA00022679"/>
    </source>
</evidence>
<accession>A0ABR4G2E6</accession>
<comment type="caution">
    <text evidence="5">The sequence shown here is derived from an EMBL/GenBank/DDBJ whole genome shotgun (WGS) entry which is preliminary data.</text>
</comment>
<evidence type="ECO:0000259" key="4">
    <source>
        <dbReference type="SMART" id="SM00829"/>
    </source>
</evidence>
<name>A0ABR4G2E6_9EURO</name>
<feature type="domain" description="Enoyl reductase (ER)" evidence="4">
    <location>
        <begin position="4"/>
        <end position="235"/>
    </location>
</feature>
<dbReference type="Gene3D" id="3.40.50.720">
    <property type="entry name" value="NAD(P)-binding Rossmann-like Domain"/>
    <property type="match status" value="1"/>
</dbReference>
<sequence>MKCGLLWSRIVVSANHCRKVPASLSLEQAATVSTVFATAIYSLIVLVTLRKGQTVLIHSACGGVGLAAVQVCLPASRRRVGNEHKVQFLMQTHGIPRNRIFNSRNADFLPEILRETNGPGVDLVLNSLAGELLHASWECVAIMGKMIELGKRDIYANGTLGLLPFGRNRVFYGVDILALGEDAPEDLYGIFHEPFRWFEDGRIKPIQPVQKFAAADIRDAFRFMQQGTHMGKIIIEMPADPRNLVGPESAVEVSFSPHKSYLLVGGLGGIGRSIFTWMVERGARHLVFLSWSAGESEEDRNFSGQLKVLGCAVVCVAGSVSEPSDVRRAVAQCKKTLAGVLQMQLALWDGVFIDMTHDQWNSPLAAKVTGTWNVHHAVKNADLEFFVTFSSLVGLPSSSLALGGVEEVGYLSRDPKLVQGALATSARLLSESEVIQGLEVAIRKSRDASPSPVLVGLSHVKHSTTSGLRKWWHRDMRYALYHNKTVRQELSALVTQHMPTAAGMSDKEKAKISIDSLMSIEIRSWARRNLRLEISLAEVTKAGTIGNLGNLVMEHLQEKYRARDE</sequence>
<dbReference type="Gene3D" id="3.90.180.10">
    <property type="entry name" value="Medium-chain alcohol dehydrogenases, catalytic domain"/>
    <property type="match status" value="1"/>
</dbReference>
<dbReference type="EMBL" id="JBFTWV010000061">
    <property type="protein sequence ID" value="KAL2793174.1"/>
    <property type="molecule type" value="Genomic_DNA"/>
</dbReference>
<keyword evidence="1" id="KW-0808">Transferase</keyword>
<dbReference type="SUPFAM" id="SSF51735">
    <property type="entry name" value="NAD(P)-binding Rossmann-fold domains"/>
    <property type="match status" value="2"/>
</dbReference>
<gene>
    <name evidence="5" type="ORF">BJX66DRAFT_339082</name>
</gene>
<dbReference type="SMART" id="SM00822">
    <property type="entry name" value="PKS_KR"/>
    <property type="match status" value="1"/>
</dbReference>
<organism evidence="5 6">
    <name type="scientific">Aspergillus keveii</name>
    <dbReference type="NCBI Taxonomy" id="714993"/>
    <lineage>
        <taxon>Eukaryota</taxon>
        <taxon>Fungi</taxon>
        <taxon>Dikarya</taxon>
        <taxon>Ascomycota</taxon>
        <taxon>Pezizomycotina</taxon>
        <taxon>Eurotiomycetes</taxon>
        <taxon>Eurotiomycetidae</taxon>
        <taxon>Eurotiales</taxon>
        <taxon>Aspergillaceae</taxon>
        <taxon>Aspergillus</taxon>
        <taxon>Aspergillus subgen. Nidulantes</taxon>
    </lineage>
</organism>
<proteinExistence type="predicted"/>
<evidence type="ECO:0000313" key="5">
    <source>
        <dbReference type="EMBL" id="KAL2793174.1"/>
    </source>
</evidence>
<dbReference type="Pfam" id="PF13602">
    <property type="entry name" value="ADH_zinc_N_2"/>
    <property type="match status" value="1"/>
</dbReference>
<dbReference type="InterPro" id="IPR036736">
    <property type="entry name" value="ACP-like_sf"/>
</dbReference>
<evidence type="ECO:0000256" key="2">
    <source>
        <dbReference type="ARBA" id="ARBA00023268"/>
    </source>
</evidence>
<keyword evidence="6" id="KW-1185">Reference proteome</keyword>
<dbReference type="PANTHER" id="PTHR43775:SF49">
    <property type="entry name" value="SYNTHASE, PUTATIVE (JCVI)-RELATED"/>
    <property type="match status" value="1"/>
</dbReference>
<dbReference type="Proteomes" id="UP001610563">
    <property type="component" value="Unassembled WGS sequence"/>
</dbReference>
<keyword evidence="2" id="KW-0511">Multifunctional enzyme</keyword>
<evidence type="ECO:0000259" key="3">
    <source>
        <dbReference type="SMART" id="SM00822"/>
    </source>
</evidence>
<dbReference type="InterPro" id="IPR057326">
    <property type="entry name" value="KR_dom"/>
</dbReference>
<protein>
    <submittedName>
        <fullName evidence="5">KR domain-containing protein</fullName>
    </submittedName>
</protein>
<dbReference type="InterPro" id="IPR036291">
    <property type="entry name" value="NAD(P)-bd_dom_sf"/>
</dbReference>
<dbReference type="InterPro" id="IPR013968">
    <property type="entry name" value="PKS_KR"/>
</dbReference>
<dbReference type="PANTHER" id="PTHR43775">
    <property type="entry name" value="FATTY ACID SYNTHASE"/>
    <property type="match status" value="1"/>
</dbReference>
<dbReference type="InterPro" id="IPR020843">
    <property type="entry name" value="ER"/>
</dbReference>
<feature type="domain" description="Ketoreductase" evidence="3">
    <location>
        <begin position="259"/>
        <end position="441"/>
    </location>
</feature>